<feature type="compositionally biased region" description="Basic and acidic residues" evidence="5">
    <location>
        <begin position="373"/>
        <end position="384"/>
    </location>
</feature>
<evidence type="ECO:0000259" key="11">
    <source>
        <dbReference type="Pfam" id="PF16570"/>
    </source>
</evidence>
<feature type="domain" description="SpaA-like prealbumin fold" evidence="12">
    <location>
        <begin position="589"/>
        <end position="658"/>
    </location>
</feature>
<dbReference type="Pfam" id="PF17802">
    <property type="entry name" value="SpaA"/>
    <property type="match status" value="1"/>
</dbReference>
<dbReference type="Pfam" id="PF16569">
    <property type="entry name" value="GramPos_pilinBB"/>
    <property type="match status" value="1"/>
</dbReference>
<proteinExistence type="predicted"/>
<gene>
    <name evidence="13" type="ORF">NCTC11088_01077</name>
</gene>
<dbReference type="Proteomes" id="UP000254777">
    <property type="component" value="Unassembled WGS sequence"/>
</dbReference>
<protein>
    <submittedName>
        <fullName evidence="13">Predicted outer membrane protein</fullName>
    </submittedName>
</protein>
<evidence type="ECO:0000256" key="7">
    <source>
        <dbReference type="SAM" id="SignalP"/>
    </source>
</evidence>
<evidence type="ECO:0000256" key="3">
    <source>
        <dbReference type="ARBA" id="ARBA00022729"/>
    </source>
</evidence>
<dbReference type="InterPro" id="IPR026466">
    <property type="entry name" value="Fim_isopep_form_D2_dom"/>
</dbReference>
<dbReference type="InterPro" id="IPR032334">
    <property type="entry name" value="GramPos_pilinBB"/>
</dbReference>
<dbReference type="Pfam" id="PF16555">
    <property type="entry name" value="GramPos_pilinD1"/>
    <property type="match status" value="1"/>
</dbReference>
<organism evidence="13 14">
    <name type="scientific">Peptoniphilus indolicus</name>
    <dbReference type="NCBI Taxonomy" id="33030"/>
    <lineage>
        <taxon>Bacteria</taxon>
        <taxon>Bacillati</taxon>
        <taxon>Bacillota</taxon>
        <taxon>Tissierellia</taxon>
        <taxon>Tissierellales</taxon>
        <taxon>Peptoniphilaceae</taxon>
        <taxon>Peptoniphilus</taxon>
    </lineage>
</organism>
<evidence type="ECO:0000256" key="2">
    <source>
        <dbReference type="ARBA" id="ARBA00022525"/>
    </source>
</evidence>
<feature type="signal peptide" evidence="7">
    <location>
        <begin position="1"/>
        <end position="28"/>
    </location>
</feature>
<feature type="transmembrane region" description="Helical" evidence="6">
    <location>
        <begin position="692"/>
        <end position="714"/>
    </location>
</feature>
<feature type="domain" description="Gram-positive pilin subunit D1 N-terminal" evidence="9">
    <location>
        <begin position="35"/>
        <end position="200"/>
    </location>
</feature>
<keyword evidence="2" id="KW-0964">Secreted</keyword>
<dbReference type="NCBIfam" id="TIGR01167">
    <property type="entry name" value="LPXTG_anchor"/>
    <property type="match status" value="1"/>
</dbReference>
<evidence type="ECO:0000259" key="12">
    <source>
        <dbReference type="Pfam" id="PF17802"/>
    </source>
</evidence>
<evidence type="ECO:0000256" key="6">
    <source>
        <dbReference type="SAM" id="Phobius"/>
    </source>
</evidence>
<dbReference type="Gene3D" id="1.20.58.90">
    <property type="match status" value="1"/>
</dbReference>
<feature type="domain" description="Gram-positive cocci surface proteins LPxTG" evidence="8">
    <location>
        <begin position="682"/>
        <end position="720"/>
    </location>
</feature>
<evidence type="ECO:0000259" key="8">
    <source>
        <dbReference type="Pfam" id="PF00746"/>
    </source>
</evidence>
<keyword evidence="3 7" id="KW-0732">Signal</keyword>
<dbReference type="InterPro" id="IPR041033">
    <property type="entry name" value="SpaA_PFL_dom_1"/>
</dbReference>
<accession>A0A379DBB3</accession>
<keyword evidence="6" id="KW-1133">Transmembrane helix</keyword>
<evidence type="ECO:0000256" key="4">
    <source>
        <dbReference type="ARBA" id="ARBA00023088"/>
    </source>
</evidence>
<evidence type="ECO:0000313" key="13">
    <source>
        <dbReference type="EMBL" id="SUB75288.1"/>
    </source>
</evidence>
<feature type="chain" id="PRO_5016606425" evidence="7">
    <location>
        <begin position="29"/>
        <end position="724"/>
    </location>
</feature>
<keyword evidence="6" id="KW-0472">Membrane</keyword>
<feature type="domain" description="Gram-positive pilin backbone subunit 2 Cna-B-like" evidence="10">
    <location>
        <begin position="251"/>
        <end position="371"/>
    </location>
</feature>
<feature type="region of interest" description="Disordered" evidence="5">
    <location>
        <begin position="364"/>
        <end position="384"/>
    </location>
</feature>
<dbReference type="Pfam" id="PF00746">
    <property type="entry name" value="Gram_pos_anchor"/>
    <property type="match status" value="1"/>
</dbReference>
<evidence type="ECO:0000259" key="10">
    <source>
        <dbReference type="Pfam" id="PF16569"/>
    </source>
</evidence>
<evidence type="ECO:0000259" key="9">
    <source>
        <dbReference type="Pfam" id="PF16555"/>
    </source>
</evidence>
<reference evidence="13 14" key="1">
    <citation type="submission" date="2018-06" db="EMBL/GenBank/DDBJ databases">
        <authorList>
            <consortium name="Pathogen Informatics"/>
            <person name="Doyle S."/>
        </authorList>
    </citation>
    <scope>NUCLEOTIDE SEQUENCE [LARGE SCALE GENOMIC DNA]</scope>
    <source>
        <strain evidence="13 14">NCTC11088</strain>
    </source>
</reference>
<keyword evidence="1" id="KW-0134">Cell wall</keyword>
<dbReference type="InterPro" id="IPR013783">
    <property type="entry name" value="Ig-like_fold"/>
</dbReference>
<keyword evidence="4" id="KW-0572">Peptidoglycan-anchor</keyword>
<dbReference type="EMBL" id="UGTH01000001">
    <property type="protein sequence ID" value="SUB75288.1"/>
    <property type="molecule type" value="Genomic_DNA"/>
</dbReference>
<sequence length="724" mass="80420">MMNKNKIMASLLALVMMLSVFAPFEAFAAEAVDSGKTKVVVHKMHQERLEDVSEKAKQKGYNGGEIKPQDYTEIFGDKSKELENVKFIVYKVTDSDLLKELADSTNKTKYDTEEKIKASDKKDKFTQEQTQTTGRGNAGATFTLDKGSYWFIEDQTTVRDGNKVFAGAVAVPFLLELPVYKQNGEKFSETDALHVYPKNTTNAPEIDKNFVKTHGLEAAKGFAGDDAQALKDVGAVLTNYEKEKATVSAEIGKEIPYEVVTKIPAKSLYQRLVWQDSMTKGLTYKKDLEIKYGESADTANTKLETPADYKIEQNDSGFILTLEKAGIEKLEKAAADKDIYVKLTYHATVNSKAVVDQPDKNNISFDYNNKPGENTDPREKTVKGTEVKVEKTWADGSSNQAPADAKVTYYLYKKGSGDFSTDTLVDSVIKTKDFSHTFSNLEDGDYYVKEFVQGYTPEYTTSENGTIKLNNNKKPGTPLVPKTPEIVTGGKKFVKTNDKAGNELKRLAGAEFVIQNKNTNDNTNNGKYLKINDSNVGESEYLKAEKNYQEFIKKVNEALAKGKISAENKVDNFDSDQAIKGEVDRLEKARNEAFVKANLNYTWVDKEQATKFYSNDRGQFEVKGLAYGDYQAVETQAPAGYALPTGGGSFTFKVEKGSYTSEENGINYELEKTQDKDAKQIKNNKVTIPQTGGIGTVIFTVAGLAIMGGAFYAMKKRNEEQEEA</sequence>
<evidence type="ECO:0000256" key="5">
    <source>
        <dbReference type="SAM" id="MobiDB-lite"/>
    </source>
</evidence>
<feature type="domain" description="Gram-positive pilin backbone subunit 3 Cna-B-like" evidence="11">
    <location>
        <begin position="432"/>
        <end position="514"/>
    </location>
</feature>
<dbReference type="Gene3D" id="2.60.40.10">
    <property type="entry name" value="Immunoglobulins"/>
    <property type="match status" value="2"/>
</dbReference>
<dbReference type="InterPro" id="IPR032364">
    <property type="entry name" value="GramPos_pilinD1_N"/>
</dbReference>
<dbReference type="Pfam" id="PF16570">
    <property type="entry name" value="GramPos_pilinD3"/>
    <property type="match status" value="1"/>
</dbReference>
<dbReference type="InterPro" id="IPR019931">
    <property type="entry name" value="LPXTG_anchor"/>
</dbReference>
<dbReference type="InterPro" id="IPR032332">
    <property type="entry name" value="GramPos_pilinD3"/>
</dbReference>
<dbReference type="Gene3D" id="2.60.40.740">
    <property type="match status" value="1"/>
</dbReference>
<keyword evidence="6" id="KW-0812">Transmembrane</keyword>
<evidence type="ECO:0000313" key="14">
    <source>
        <dbReference type="Proteomes" id="UP000254777"/>
    </source>
</evidence>
<dbReference type="NCBIfam" id="TIGR04226">
    <property type="entry name" value="RrgB_K2N_iso_D2"/>
    <property type="match status" value="1"/>
</dbReference>
<name>A0A379DBB3_9FIRM</name>
<dbReference type="AlphaFoldDB" id="A0A379DBB3"/>
<dbReference type="Gene3D" id="2.60.40.1140">
    <property type="entry name" value="Collagen-binding surface protein Cna, B-type domain"/>
    <property type="match status" value="1"/>
</dbReference>
<evidence type="ECO:0000256" key="1">
    <source>
        <dbReference type="ARBA" id="ARBA00022512"/>
    </source>
</evidence>